<evidence type="ECO:0000259" key="5">
    <source>
        <dbReference type="Pfam" id="PF03717"/>
    </source>
</evidence>
<dbReference type="Pfam" id="PF03717">
    <property type="entry name" value="PBP_dimer"/>
    <property type="match status" value="1"/>
</dbReference>
<dbReference type="GO" id="GO:0005886">
    <property type="term" value="C:plasma membrane"/>
    <property type="evidence" value="ECO:0007669"/>
    <property type="project" value="TreeGrafter"/>
</dbReference>
<evidence type="ECO:0000259" key="4">
    <source>
        <dbReference type="Pfam" id="PF00905"/>
    </source>
</evidence>
<comment type="subcellular location">
    <subcellularLocation>
        <location evidence="1">Membrane</location>
    </subcellularLocation>
</comment>
<comment type="similarity">
    <text evidence="2">Belongs to the transpeptidase family.</text>
</comment>
<dbReference type="SUPFAM" id="SSF56519">
    <property type="entry name" value="Penicillin binding protein dimerisation domain"/>
    <property type="match status" value="1"/>
</dbReference>
<gene>
    <name evidence="6" type="ORF">BCHO_0347</name>
</gene>
<keyword evidence="6" id="KW-0328">Glycosyltransferase</keyword>
<reference evidence="6 7" key="1">
    <citation type="submission" date="2014-03" db="EMBL/GenBank/DDBJ databases">
        <title>Genomics of Bifidobacteria.</title>
        <authorList>
            <person name="Ventura M."/>
            <person name="Milani C."/>
            <person name="Lugli G.A."/>
        </authorList>
    </citation>
    <scope>NUCLEOTIDE SEQUENCE [LARGE SCALE GENOMIC DNA]</scope>
    <source>
        <strain evidence="6 7">LMG 10510</strain>
    </source>
</reference>
<organism evidence="6 7">
    <name type="scientific">Bifidobacterium choerinum</name>
    <dbReference type="NCBI Taxonomy" id="35760"/>
    <lineage>
        <taxon>Bacteria</taxon>
        <taxon>Bacillati</taxon>
        <taxon>Actinomycetota</taxon>
        <taxon>Actinomycetes</taxon>
        <taxon>Bifidobacteriales</taxon>
        <taxon>Bifidobacteriaceae</taxon>
        <taxon>Bifidobacterium</taxon>
    </lineage>
</organism>
<dbReference type="InterPro" id="IPR012338">
    <property type="entry name" value="Beta-lactam/transpept-like"/>
</dbReference>
<evidence type="ECO:0000256" key="2">
    <source>
        <dbReference type="ARBA" id="ARBA00007171"/>
    </source>
</evidence>
<dbReference type="GO" id="GO:0071555">
    <property type="term" value="P:cell wall organization"/>
    <property type="evidence" value="ECO:0007669"/>
    <property type="project" value="TreeGrafter"/>
</dbReference>
<protein>
    <submittedName>
        <fullName evidence="6">Peptidoglycan synthetase</fullName>
        <ecNumber evidence="6">2.4.1.129</ecNumber>
    </submittedName>
</protein>
<feature type="domain" description="Penicillin-binding protein dimerisation" evidence="5">
    <location>
        <begin position="62"/>
        <end position="232"/>
    </location>
</feature>
<dbReference type="InterPro" id="IPR050515">
    <property type="entry name" value="Beta-lactam/transpept"/>
</dbReference>
<dbReference type="Gene3D" id="3.40.710.10">
    <property type="entry name" value="DD-peptidase/beta-lactamase superfamily"/>
    <property type="match status" value="1"/>
</dbReference>
<dbReference type="EC" id="2.4.1.129" evidence="6"/>
<sequence length="600" mass="63710">MMHPIRSFKALAKPMRSAVILGVVLALLASACLVQLGVLQLVEGARTAQAATRARTVQVTLGAKRGRIMDANGVVLAQSVERYTIVGNPEAAQDFTPLDCTPRTKDYCQQLDGKPLKTTGVAAVAQLLAPLLDMSAAEIGGKLAGTGQYAVLKKDVTPEVRRKIAALHLGGIVYGELSSERVYSNGSLLGVFLGGVDDEGKGVAGVEQLEDKALTGTDGYEIYQQGNGGEQIPGTMTESKPAVDGADVQLTIDRDVQWGVEQILRQSKEKYKAGWGIAVVQNVRNGQIVALADTDDVKAGSDEAKLSVARSVNETFEPGSIGKVFTMSGVIQEGLHTMGDRFTVPGTLTLDGQKYKDSFEHGDERWTMAGILEQSSNIGTILASENLSDDKRYDYLRRFGIGQPTGLGLPGESQGLLAQASQWDGRTRNTVLFGQGYTVNALQLTNAVGVIANNGVRKPQSIIKSVTGADGRTRGSETGESTRVIDEAVSKQVLNAMESVSEHYASQGFAGVDGYRVASKSGTAEVAGADGRLSSLISDYAGIIPADDPRFVITVILKDPEGAYGGLTAGPVFAEIGKFLMQKYEVPNSQPRKDAIPVEW</sequence>
<dbReference type="InterPro" id="IPR036138">
    <property type="entry name" value="PBP_dimer_sf"/>
</dbReference>
<evidence type="ECO:0000313" key="7">
    <source>
        <dbReference type="Proteomes" id="UP000028995"/>
    </source>
</evidence>
<name>A0A087AHL3_9BIFI</name>
<proteinExistence type="inferred from homology"/>
<dbReference type="InterPro" id="IPR001460">
    <property type="entry name" value="PCN-bd_Tpept"/>
</dbReference>
<dbReference type="eggNOG" id="COG0768">
    <property type="taxonomic scope" value="Bacteria"/>
</dbReference>
<dbReference type="Gene3D" id="3.30.450.330">
    <property type="match status" value="1"/>
</dbReference>
<comment type="caution">
    <text evidence="6">The sequence shown here is derived from an EMBL/GenBank/DDBJ whole genome shotgun (WGS) entry which is preliminary data.</text>
</comment>
<evidence type="ECO:0000256" key="1">
    <source>
        <dbReference type="ARBA" id="ARBA00004370"/>
    </source>
</evidence>
<dbReference type="Gene3D" id="3.90.1310.10">
    <property type="entry name" value="Penicillin-binding protein 2a (Domain 2)"/>
    <property type="match status" value="1"/>
</dbReference>
<feature type="domain" description="Penicillin-binding protein transpeptidase" evidence="4">
    <location>
        <begin position="276"/>
        <end position="576"/>
    </location>
</feature>
<accession>A0A087AHL3</accession>
<dbReference type="AlphaFoldDB" id="A0A087AHL3"/>
<keyword evidence="6" id="KW-0808">Transferase</keyword>
<dbReference type="GO" id="GO:0016757">
    <property type="term" value="F:glycosyltransferase activity"/>
    <property type="evidence" value="ECO:0007669"/>
    <property type="project" value="UniProtKB-KW"/>
</dbReference>
<dbReference type="EMBL" id="JGYU01000002">
    <property type="protein sequence ID" value="KFI58263.1"/>
    <property type="molecule type" value="Genomic_DNA"/>
</dbReference>
<dbReference type="SUPFAM" id="SSF56601">
    <property type="entry name" value="beta-lactamase/transpeptidase-like"/>
    <property type="match status" value="1"/>
</dbReference>
<dbReference type="STRING" id="35760.BCHO_0347"/>
<dbReference type="Pfam" id="PF00905">
    <property type="entry name" value="Transpeptidase"/>
    <property type="match status" value="1"/>
</dbReference>
<dbReference type="PANTHER" id="PTHR30627:SF1">
    <property type="entry name" value="PEPTIDOGLYCAN D,D-TRANSPEPTIDASE FTSI"/>
    <property type="match status" value="1"/>
</dbReference>
<evidence type="ECO:0000256" key="3">
    <source>
        <dbReference type="ARBA" id="ARBA00023136"/>
    </source>
</evidence>
<dbReference type="PROSITE" id="PS51257">
    <property type="entry name" value="PROKAR_LIPOPROTEIN"/>
    <property type="match status" value="1"/>
</dbReference>
<evidence type="ECO:0000313" key="6">
    <source>
        <dbReference type="EMBL" id="KFI58263.1"/>
    </source>
</evidence>
<dbReference type="InterPro" id="IPR005311">
    <property type="entry name" value="PBP_dimer"/>
</dbReference>
<dbReference type="Proteomes" id="UP000028995">
    <property type="component" value="Unassembled WGS sequence"/>
</dbReference>
<keyword evidence="7" id="KW-1185">Reference proteome</keyword>
<keyword evidence="3" id="KW-0472">Membrane</keyword>
<dbReference type="GO" id="GO:0008658">
    <property type="term" value="F:penicillin binding"/>
    <property type="evidence" value="ECO:0007669"/>
    <property type="project" value="InterPro"/>
</dbReference>
<dbReference type="PANTHER" id="PTHR30627">
    <property type="entry name" value="PEPTIDOGLYCAN D,D-TRANSPEPTIDASE"/>
    <property type="match status" value="1"/>
</dbReference>